<evidence type="ECO:0000256" key="2">
    <source>
        <dbReference type="ARBA" id="ARBA00022670"/>
    </source>
</evidence>
<comment type="similarity">
    <text evidence="1">Belongs to the peptidase C48 family.</text>
</comment>
<dbReference type="Gene3D" id="3.30.310.130">
    <property type="entry name" value="Ubiquitin-related"/>
    <property type="match status" value="1"/>
</dbReference>
<gene>
    <name evidence="7" type="ORF">TRITD_4Av1G221460</name>
</gene>
<dbReference type="Gene3D" id="1.10.418.20">
    <property type="match status" value="1"/>
</dbReference>
<evidence type="ECO:0000313" key="7">
    <source>
        <dbReference type="EMBL" id="VAH97474.1"/>
    </source>
</evidence>
<keyword evidence="3" id="KW-0378">Hydrolase</keyword>
<feature type="compositionally biased region" description="Polar residues" evidence="4">
    <location>
        <begin position="227"/>
        <end position="239"/>
    </location>
</feature>
<dbReference type="PANTHER" id="PTHR47764:SF2">
    <property type="entry name" value="UBIQUITIN-LIKE PROTEASE FAMILY PROFILE DOMAIN-CONTAINING PROTEIN"/>
    <property type="match status" value="1"/>
</dbReference>
<keyword evidence="5" id="KW-1133">Transmembrane helix</keyword>
<dbReference type="OMA" id="RYQEIWN"/>
<dbReference type="GO" id="GO:0006508">
    <property type="term" value="P:proteolysis"/>
    <property type="evidence" value="ECO:0007669"/>
    <property type="project" value="UniProtKB-KW"/>
</dbReference>
<proteinExistence type="inferred from homology"/>
<reference evidence="7 8" key="1">
    <citation type="submission" date="2017-09" db="EMBL/GenBank/DDBJ databases">
        <authorList>
            <consortium name="International Durum Wheat Genome Sequencing Consortium (IDWGSC)"/>
            <person name="Milanesi L."/>
        </authorList>
    </citation>
    <scope>NUCLEOTIDE SEQUENCE [LARGE SCALE GENOMIC DNA]</scope>
    <source>
        <strain evidence="8">cv. Svevo</strain>
    </source>
</reference>
<feature type="domain" description="Ubiquitin-like protease family profile" evidence="6">
    <location>
        <begin position="429"/>
        <end position="575"/>
    </location>
</feature>
<protein>
    <recommendedName>
        <fullName evidence="6">Ubiquitin-like protease family profile domain-containing protein</fullName>
    </recommendedName>
</protein>
<keyword evidence="5" id="KW-0472">Membrane</keyword>
<evidence type="ECO:0000313" key="8">
    <source>
        <dbReference type="Proteomes" id="UP000324705"/>
    </source>
</evidence>
<dbReference type="Proteomes" id="UP000324705">
    <property type="component" value="Chromosome 4A"/>
</dbReference>
<dbReference type="PROSITE" id="PS50600">
    <property type="entry name" value="ULP_PROTEASE"/>
    <property type="match status" value="1"/>
</dbReference>
<keyword evidence="5" id="KW-0812">Transmembrane</keyword>
<evidence type="ECO:0000256" key="4">
    <source>
        <dbReference type="SAM" id="MobiDB-lite"/>
    </source>
</evidence>
<sequence>MVRKNYRVSAPACGVDGPGDCTGHLVAGCGFDWPRLCLASLALSSGSLAALIWFWPAATELRGRCRNARGEETRNRRVRFMRIFFPHASNKHRFKEAELFFKFFSFNLSVVNHNNEDDKALLILLLLQMNQTDISGLEFTGLHDTHVGEESYATEFPEMNQDLSHKTEFDVVMATTAMHSGSGNSYACLDGYEDTRMMSGIQAVKEVRHGSTQHLEGTYSDSDEENLSSSPETSSTTNYGYMEPNLENMYNALGEMVDKEGTVVLKPDFVMCDTALHFQPHVIFSPDGFKIEHSDCDPYEDDKTIALCWDVCDIISINSQWTQSLNISYPFNQVISASVTLLIRPSAETGSSDPIRVEFILTDPQWPRKQEKICHMASRYRDIWNNTPSEDFALENQSTDPSLFFPKQYFSGIDDFEDVIYPKGDPDAVSISSRDVDLLLPETFVNDTIIDFYIKYLSTRMKTTEKSKYHFFNSFFFRKLADLDKDQGRAPEDGEAKKHSKVPCILHMDSLKGNHSGLKDIIQSYLWEEWKERHPESALDISDKFLNLRFVSLELPQQDNSFDCGLFLLHYVERFLMDYPSSFNPMKISVSSTFLSDGWFEPAEASLKRSLIRKLIQELVTVPSQTFPELTCGSEQFDESYLGRENAEPEAAREFLAQGCSAGESDSLCQIAGTQQQSTSICFNDSGNVLPVPGCILETEGVTTFAVQDTQVCPPDNDFAICMPSQAVENEPLPADYDNKPDLRSCAPEDAEALKDDGSVVKGQDNFVESMLDCSHNNRTISSYTEVTMHNIMDSKCGSFSDNSEAMAYKEHSLETNINEVLDDCCDEDMHPVMMSDAREVDIASDPASTKDEADNGRYDFPDAMGSVVAGDIEGNTCEHSSERNIVEDEEAKGDVFEDTSPLMVCDLNNDVAEQSLPVVCDLNNDVAEHSPAIIAVESEDAKHEDTSVDLNVEDDIKVDLKVEDDIEVGTEETCAVADKISDGEQHISPESKEGNIDSCAISDSAVPHELKEGETSTIVAGDSTNGSDEAHVDSVDAHGSVGPGAGETVPCEVDTNHSDAEMPDVDSALCVKNETVCEDEPNEAVCEETPCDAKRPLADSISEDQKMGVCEDKPNEAIFEDKPCHAKRPLLASTSEGQKMEVSEDRCSEKDVESTAEKTEQRKKRRKVPPAAPPQTPATDKRQTRSSSMPLFLG</sequence>
<feature type="transmembrane region" description="Helical" evidence="5">
    <location>
        <begin position="36"/>
        <end position="55"/>
    </location>
</feature>
<dbReference type="Pfam" id="PF02902">
    <property type="entry name" value="Peptidase_C48"/>
    <property type="match status" value="2"/>
</dbReference>
<dbReference type="PANTHER" id="PTHR47764">
    <property type="entry name" value="UBIQUITIN-LIKE-SPECIFIC PROTEASE 2B-RELATED"/>
    <property type="match status" value="1"/>
</dbReference>
<dbReference type="EMBL" id="LT934117">
    <property type="protein sequence ID" value="VAH97474.1"/>
    <property type="molecule type" value="Genomic_DNA"/>
</dbReference>
<dbReference type="Pfam" id="PF25352">
    <property type="entry name" value="PH_ULP"/>
    <property type="match status" value="1"/>
</dbReference>
<feature type="compositionally biased region" description="Polar residues" evidence="4">
    <location>
        <begin position="1186"/>
        <end position="1195"/>
    </location>
</feature>
<keyword evidence="2" id="KW-0645">Protease</keyword>
<name>A0A9R0SLE4_TRITD</name>
<dbReference type="InterPro" id="IPR057375">
    <property type="entry name" value="ULP2A/B_PH"/>
</dbReference>
<dbReference type="SUPFAM" id="SSF54001">
    <property type="entry name" value="Cysteine proteinases"/>
    <property type="match status" value="1"/>
</dbReference>
<evidence type="ECO:0000259" key="6">
    <source>
        <dbReference type="PROSITE" id="PS50600"/>
    </source>
</evidence>
<keyword evidence="8" id="KW-1185">Reference proteome</keyword>
<accession>A0A9R0SLE4</accession>
<dbReference type="Gramene" id="TRITD4Av1G221460.1">
    <property type="protein sequence ID" value="TRITD4Av1G221460.1"/>
    <property type="gene ID" value="TRITD4Av1G221460"/>
</dbReference>
<dbReference type="GO" id="GO:0008234">
    <property type="term" value="F:cysteine-type peptidase activity"/>
    <property type="evidence" value="ECO:0007669"/>
    <property type="project" value="InterPro"/>
</dbReference>
<evidence type="ECO:0000256" key="1">
    <source>
        <dbReference type="ARBA" id="ARBA00005234"/>
    </source>
</evidence>
<organism evidence="7 8">
    <name type="scientific">Triticum turgidum subsp. durum</name>
    <name type="common">Durum wheat</name>
    <name type="synonym">Triticum durum</name>
    <dbReference type="NCBI Taxonomy" id="4567"/>
    <lineage>
        <taxon>Eukaryota</taxon>
        <taxon>Viridiplantae</taxon>
        <taxon>Streptophyta</taxon>
        <taxon>Embryophyta</taxon>
        <taxon>Tracheophyta</taxon>
        <taxon>Spermatophyta</taxon>
        <taxon>Magnoliopsida</taxon>
        <taxon>Liliopsida</taxon>
        <taxon>Poales</taxon>
        <taxon>Poaceae</taxon>
        <taxon>BOP clade</taxon>
        <taxon>Pooideae</taxon>
        <taxon>Triticodae</taxon>
        <taxon>Triticeae</taxon>
        <taxon>Triticinae</taxon>
        <taxon>Triticum</taxon>
    </lineage>
</organism>
<evidence type="ECO:0000256" key="3">
    <source>
        <dbReference type="ARBA" id="ARBA00022801"/>
    </source>
</evidence>
<feature type="region of interest" description="Disordered" evidence="4">
    <location>
        <begin position="1118"/>
        <end position="1195"/>
    </location>
</feature>
<dbReference type="InterPro" id="IPR038765">
    <property type="entry name" value="Papain-like_cys_pep_sf"/>
</dbReference>
<evidence type="ECO:0000256" key="5">
    <source>
        <dbReference type="SAM" id="Phobius"/>
    </source>
</evidence>
<feature type="compositionally biased region" description="Basic and acidic residues" evidence="4">
    <location>
        <begin position="1139"/>
        <end position="1161"/>
    </location>
</feature>
<dbReference type="AlphaFoldDB" id="A0A9R0SLE4"/>
<dbReference type="InterPro" id="IPR003653">
    <property type="entry name" value="Peptidase_C48_C"/>
</dbReference>
<feature type="region of interest" description="Disordered" evidence="4">
    <location>
        <begin position="210"/>
        <end position="241"/>
    </location>
</feature>